<dbReference type="PROSITE" id="PS50005">
    <property type="entry name" value="TPR"/>
    <property type="match status" value="1"/>
</dbReference>
<feature type="repeat" description="TPR" evidence="1">
    <location>
        <begin position="103"/>
        <end position="136"/>
    </location>
</feature>
<dbReference type="Gene3D" id="1.25.40.10">
    <property type="entry name" value="Tetratricopeptide repeat domain"/>
    <property type="match status" value="1"/>
</dbReference>
<evidence type="ECO:0000256" key="1">
    <source>
        <dbReference type="PROSITE-ProRule" id="PRU00339"/>
    </source>
</evidence>
<dbReference type="PROSITE" id="PS51257">
    <property type="entry name" value="PROKAR_LIPOPROTEIN"/>
    <property type="match status" value="1"/>
</dbReference>
<feature type="chain" id="PRO_5027072917" evidence="3">
    <location>
        <begin position="24"/>
        <end position="173"/>
    </location>
</feature>
<organism evidence="4">
    <name type="scientific">uncultured Pyrinomonadaceae bacterium</name>
    <dbReference type="NCBI Taxonomy" id="2283094"/>
    <lineage>
        <taxon>Bacteria</taxon>
        <taxon>Pseudomonadati</taxon>
        <taxon>Acidobacteriota</taxon>
        <taxon>Blastocatellia</taxon>
        <taxon>Blastocatellales</taxon>
        <taxon>Pyrinomonadaceae</taxon>
        <taxon>environmental samples</taxon>
    </lineage>
</organism>
<feature type="signal peptide" evidence="3">
    <location>
        <begin position="1"/>
        <end position="23"/>
    </location>
</feature>
<feature type="compositionally biased region" description="Polar residues" evidence="2">
    <location>
        <begin position="23"/>
        <end position="47"/>
    </location>
</feature>
<evidence type="ECO:0000256" key="3">
    <source>
        <dbReference type="SAM" id="SignalP"/>
    </source>
</evidence>
<keyword evidence="1" id="KW-0802">TPR repeat</keyword>
<proteinExistence type="predicted"/>
<sequence>MKKVLILSLATLFSISCSSAVQQADAPSNQNAGTVKSNDSAIVSSHSAEAGKTVSPSAPDKPVSSASTESPMARPIDAAEMTADIERAEQAFKKNPKAKEDLAKAYFVRATALTGAAQYRAALGDYRKGLNLNPTDEEARKMHDQILSIFKSIGREPPKEGEEPKPLPFKKES</sequence>
<dbReference type="InterPro" id="IPR019734">
    <property type="entry name" value="TPR_rpt"/>
</dbReference>
<reference evidence="4" key="1">
    <citation type="submission" date="2020-02" db="EMBL/GenBank/DDBJ databases">
        <authorList>
            <person name="Meier V. D."/>
        </authorList>
    </citation>
    <scope>NUCLEOTIDE SEQUENCE</scope>
    <source>
        <strain evidence="4">AVDCRST_MAG74</strain>
    </source>
</reference>
<name>A0A6J4PV36_9BACT</name>
<accession>A0A6J4PV36</accession>
<dbReference type="InterPro" id="IPR011990">
    <property type="entry name" value="TPR-like_helical_dom_sf"/>
</dbReference>
<dbReference type="EMBL" id="CADCUR010000278">
    <property type="protein sequence ID" value="CAA9423046.1"/>
    <property type="molecule type" value="Genomic_DNA"/>
</dbReference>
<gene>
    <name evidence="4" type="ORF">AVDCRST_MAG74-3133</name>
</gene>
<dbReference type="SUPFAM" id="SSF48452">
    <property type="entry name" value="TPR-like"/>
    <property type="match status" value="1"/>
</dbReference>
<keyword evidence="3" id="KW-0732">Signal</keyword>
<protein>
    <submittedName>
        <fullName evidence="4">Uncharacterized protein</fullName>
    </submittedName>
</protein>
<feature type="region of interest" description="Disordered" evidence="2">
    <location>
        <begin position="151"/>
        <end position="173"/>
    </location>
</feature>
<feature type="compositionally biased region" description="Basic and acidic residues" evidence="2">
    <location>
        <begin position="153"/>
        <end position="173"/>
    </location>
</feature>
<evidence type="ECO:0000256" key="2">
    <source>
        <dbReference type="SAM" id="MobiDB-lite"/>
    </source>
</evidence>
<feature type="region of interest" description="Disordered" evidence="2">
    <location>
        <begin position="23"/>
        <end position="82"/>
    </location>
</feature>
<dbReference type="SMART" id="SM00028">
    <property type="entry name" value="TPR"/>
    <property type="match status" value="1"/>
</dbReference>
<dbReference type="AlphaFoldDB" id="A0A6J4PV36"/>
<evidence type="ECO:0000313" key="4">
    <source>
        <dbReference type="EMBL" id="CAA9423046.1"/>
    </source>
</evidence>